<evidence type="ECO:0000313" key="10">
    <source>
        <dbReference type="Proteomes" id="UP000694388"/>
    </source>
</evidence>
<organism evidence="9 10">
    <name type="scientific">Eptatretus burgeri</name>
    <name type="common">Inshore hagfish</name>
    <dbReference type="NCBI Taxonomy" id="7764"/>
    <lineage>
        <taxon>Eukaryota</taxon>
        <taxon>Metazoa</taxon>
        <taxon>Chordata</taxon>
        <taxon>Craniata</taxon>
        <taxon>Vertebrata</taxon>
        <taxon>Cyclostomata</taxon>
        <taxon>Myxini</taxon>
        <taxon>Myxiniformes</taxon>
        <taxon>Myxinidae</taxon>
        <taxon>Eptatretinae</taxon>
        <taxon>Eptatretus</taxon>
    </lineage>
</organism>
<dbReference type="InterPro" id="IPR036390">
    <property type="entry name" value="WH_DNA-bd_sf"/>
</dbReference>
<evidence type="ECO:0000256" key="3">
    <source>
        <dbReference type="ARBA" id="ARBA00017934"/>
    </source>
</evidence>
<evidence type="ECO:0000256" key="1">
    <source>
        <dbReference type="ARBA" id="ARBA00004496"/>
    </source>
</evidence>
<comment type="similarity">
    <text evidence="2">Belongs to the VPS25 family.</text>
</comment>
<keyword evidence="8" id="KW-0812">Transmembrane</keyword>
<evidence type="ECO:0000256" key="7">
    <source>
        <dbReference type="ARBA" id="ARBA00030094"/>
    </source>
</evidence>
<evidence type="ECO:0000256" key="2">
    <source>
        <dbReference type="ARBA" id="ARBA00009674"/>
    </source>
</evidence>
<dbReference type="SUPFAM" id="SSF46785">
    <property type="entry name" value="Winged helix' DNA-binding domain"/>
    <property type="match status" value="2"/>
</dbReference>
<accession>A0A8C4QJU3</accession>
<dbReference type="InterPro" id="IPR036388">
    <property type="entry name" value="WH-like_DNA-bd_sf"/>
</dbReference>
<keyword evidence="10" id="KW-1185">Reference proteome</keyword>
<dbReference type="GO" id="GO:0000814">
    <property type="term" value="C:ESCRT II complex"/>
    <property type="evidence" value="ECO:0007669"/>
    <property type="project" value="InterPro"/>
</dbReference>
<evidence type="ECO:0000256" key="5">
    <source>
        <dbReference type="ARBA" id="ARBA00022490"/>
    </source>
</evidence>
<reference evidence="9" key="2">
    <citation type="submission" date="2025-09" db="UniProtKB">
        <authorList>
            <consortium name="Ensembl"/>
        </authorList>
    </citation>
    <scope>IDENTIFICATION</scope>
</reference>
<dbReference type="Pfam" id="PF05871">
    <property type="entry name" value="ESCRT-II"/>
    <property type="match status" value="1"/>
</dbReference>
<dbReference type="Gene3D" id="1.10.10.570">
    <property type="entry name" value="Winged helix' DNA-binding domain. Chain C. Domain 1"/>
    <property type="match status" value="1"/>
</dbReference>
<dbReference type="GO" id="GO:0016236">
    <property type="term" value="P:macroautophagy"/>
    <property type="evidence" value="ECO:0007669"/>
    <property type="project" value="UniProtKB-ARBA"/>
</dbReference>
<evidence type="ECO:0000256" key="8">
    <source>
        <dbReference type="SAM" id="Phobius"/>
    </source>
</evidence>
<protein>
    <recommendedName>
        <fullName evidence="3">Vacuolar protein-sorting-associated protein 25</fullName>
    </recommendedName>
    <alternativeName>
        <fullName evidence="7">ESCRT-II complex subunit VPS25</fullName>
    </alternativeName>
</protein>
<proteinExistence type="inferred from homology"/>
<keyword evidence="4" id="KW-0813">Transport</keyword>
<dbReference type="GO" id="GO:0043328">
    <property type="term" value="P:protein transport to vacuole involved in ubiquitin-dependent protein catabolic process via the multivesicular body sorting pathway"/>
    <property type="evidence" value="ECO:0007669"/>
    <property type="project" value="TreeGrafter"/>
</dbReference>
<dbReference type="Proteomes" id="UP000694388">
    <property type="component" value="Unplaced"/>
</dbReference>
<dbReference type="GeneTree" id="ENSGT00390000014892"/>
<evidence type="ECO:0000313" key="9">
    <source>
        <dbReference type="Ensembl" id="ENSEBUP00000016008.1"/>
    </source>
</evidence>
<keyword evidence="8" id="KW-1133">Transmembrane helix</keyword>
<dbReference type="Gene3D" id="1.10.10.10">
    <property type="entry name" value="Winged helix-like DNA-binding domain superfamily/Winged helix DNA-binding domain"/>
    <property type="match status" value="1"/>
</dbReference>
<evidence type="ECO:0000256" key="6">
    <source>
        <dbReference type="ARBA" id="ARBA00022927"/>
    </source>
</evidence>
<comment type="subcellular location">
    <subcellularLocation>
        <location evidence="1">Cytoplasm</location>
    </subcellularLocation>
</comment>
<sequence length="309" mass="36478">MTGLAIGSIKARDEISEVVVIALMTRLLDTFVLVKWRESAKKYLKRFSKRLERIAGFVLIFGLLFQMRQNHNVLFTLFFYFTFSFRILFIFFISVQYTFVCIGRCICNKSKHKSQRRRERSGFVNKIDQSVTSAAMGFSWPWQYSFQPFFTLQPNMETRQKQLAAWCSLVLDYCRHHRLYTLDLQEAQESVLFNNRQIQRKLPSEVVIIVLEELRKKGNVEWQDKGKNRCLVLWRRPEEWGNLLYQWVNKVGLTNTVCTLYELINGEDTVKEEFHGLEEWLMLRALQCLQDEGKAEVFGVGEGQGVKFF</sequence>
<reference evidence="9" key="1">
    <citation type="submission" date="2025-08" db="UniProtKB">
        <authorList>
            <consortium name="Ensembl"/>
        </authorList>
    </citation>
    <scope>IDENTIFICATION</scope>
</reference>
<dbReference type="Ensembl" id="ENSEBUT00000016584.1">
    <property type="protein sequence ID" value="ENSEBUP00000016008.1"/>
    <property type="gene ID" value="ENSEBUG00000010061.1"/>
</dbReference>
<keyword evidence="6" id="KW-0653">Protein transport</keyword>
<dbReference type="GO" id="GO:0005198">
    <property type="term" value="F:structural molecule activity"/>
    <property type="evidence" value="ECO:0007669"/>
    <property type="project" value="TreeGrafter"/>
</dbReference>
<feature type="transmembrane region" description="Helical" evidence="8">
    <location>
        <begin position="54"/>
        <end position="81"/>
    </location>
</feature>
<dbReference type="GO" id="GO:0042803">
    <property type="term" value="F:protein homodimerization activity"/>
    <property type="evidence" value="ECO:0007669"/>
    <property type="project" value="TreeGrafter"/>
</dbReference>
<dbReference type="FunFam" id="1.10.10.10:FF:000141">
    <property type="entry name" value="vacuolar protein-sorting-associated protein 25"/>
    <property type="match status" value="1"/>
</dbReference>
<dbReference type="PANTHER" id="PTHR13149:SF0">
    <property type="entry name" value="VACUOLAR PROTEIN-SORTING-ASSOCIATED PROTEIN 25"/>
    <property type="match status" value="1"/>
</dbReference>
<keyword evidence="8" id="KW-0472">Membrane</keyword>
<name>A0A8C4QJU3_EPTBU</name>
<dbReference type="FunFam" id="1.10.10.570:FF:000001">
    <property type="entry name" value="vacuolar protein-sorting-associated protein 25"/>
    <property type="match status" value="1"/>
</dbReference>
<evidence type="ECO:0000256" key="4">
    <source>
        <dbReference type="ARBA" id="ARBA00022448"/>
    </source>
</evidence>
<dbReference type="InterPro" id="IPR008570">
    <property type="entry name" value="ESCRT-II_cplx_Vps25-sub"/>
</dbReference>
<keyword evidence="5" id="KW-0963">Cytoplasm</keyword>
<dbReference type="AlphaFoldDB" id="A0A8C4QJU3"/>
<dbReference type="InterPro" id="IPR014041">
    <property type="entry name" value="ESCRT-II_cplx_Vps25-sub_N"/>
</dbReference>
<dbReference type="PANTHER" id="PTHR13149">
    <property type="entry name" value="VACUOLAR PROTEIN SORTING-ASSOCIATED PROTEIN VPS25"/>
    <property type="match status" value="1"/>
</dbReference>